<dbReference type="EMBL" id="FCNP01000049">
    <property type="protein sequence ID" value="CVI63480.1"/>
    <property type="molecule type" value="Genomic_DNA"/>
</dbReference>
<sequence>MRYTPKTVFPAAIMLAFSALPSFAQQAIDPALAAPIKAYETAANASDLEGVLAAYTDDAVFMPQNNQPVEGKAAVGAAYKGLFTALDLNINFTFDEAQKISEDWAFVRTRSGGTIKLIQNNNAEIPNANQEIFLLKRSPDGQWKIARYIFNTTAPGQ</sequence>
<evidence type="ECO:0000256" key="1">
    <source>
        <dbReference type="SAM" id="SignalP"/>
    </source>
</evidence>
<evidence type="ECO:0000313" key="4">
    <source>
        <dbReference type="Proteomes" id="UP000192140"/>
    </source>
</evidence>
<comment type="caution">
    <text evidence="3">The sequence shown here is derived from an EMBL/GenBank/DDBJ whole genome shotgun (WGS) entry which is preliminary data.</text>
</comment>
<dbReference type="Gene3D" id="3.10.450.50">
    <property type="match status" value="1"/>
</dbReference>
<keyword evidence="1" id="KW-0732">Signal</keyword>
<dbReference type="Pfam" id="PF12680">
    <property type="entry name" value="SnoaL_2"/>
    <property type="match status" value="1"/>
</dbReference>
<dbReference type="AlphaFoldDB" id="A0A1S7U977"/>
<dbReference type="SUPFAM" id="SSF54427">
    <property type="entry name" value="NTF2-like"/>
    <property type="match status" value="1"/>
</dbReference>
<dbReference type="Proteomes" id="UP000192140">
    <property type="component" value="Unassembled WGS sequence"/>
</dbReference>
<organism evidence="3 4">
    <name type="scientific">Agrobacterium deltaense NCPPB 1641</name>
    <dbReference type="NCBI Taxonomy" id="1183425"/>
    <lineage>
        <taxon>Bacteria</taxon>
        <taxon>Pseudomonadati</taxon>
        <taxon>Pseudomonadota</taxon>
        <taxon>Alphaproteobacteria</taxon>
        <taxon>Hyphomicrobiales</taxon>
        <taxon>Rhizobiaceae</taxon>
        <taxon>Rhizobium/Agrobacterium group</taxon>
        <taxon>Agrobacterium</taxon>
    </lineage>
</organism>
<proteinExistence type="predicted"/>
<dbReference type="RefSeq" id="WP_080855185.1">
    <property type="nucleotide sequence ID" value="NZ_LT009777.1"/>
</dbReference>
<name>A0A1S7U977_9HYPH</name>
<evidence type="ECO:0000259" key="2">
    <source>
        <dbReference type="Pfam" id="PF12680"/>
    </source>
</evidence>
<keyword evidence="4" id="KW-1185">Reference proteome</keyword>
<dbReference type="InterPro" id="IPR011944">
    <property type="entry name" value="Steroid_delta5-4_isomerase"/>
</dbReference>
<dbReference type="InterPro" id="IPR037401">
    <property type="entry name" value="SnoaL-like"/>
</dbReference>
<feature type="domain" description="SnoaL-like" evidence="2">
    <location>
        <begin position="38"/>
        <end position="130"/>
    </location>
</feature>
<dbReference type="NCBIfam" id="TIGR02246">
    <property type="entry name" value="SgcJ/EcaC family oxidoreductase"/>
    <property type="match status" value="1"/>
</dbReference>
<dbReference type="InterPro" id="IPR032710">
    <property type="entry name" value="NTF2-like_dom_sf"/>
</dbReference>
<feature type="chain" id="PRO_5012865401" description="SnoaL-like domain-containing protein" evidence="1">
    <location>
        <begin position="25"/>
        <end position="157"/>
    </location>
</feature>
<accession>A0A1S7U977</accession>
<gene>
    <name evidence="3" type="ORF">AGR7A_pAt20247</name>
</gene>
<protein>
    <recommendedName>
        <fullName evidence="2">SnoaL-like domain-containing protein</fullName>
    </recommendedName>
</protein>
<evidence type="ECO:0000313" key="3">
    <source>
        <dbReference type="EMBL" id="CVI63480.1"/>
    </source>
</evidence>
<reference evidence="3" key="1">
    <citation type="submission" date="2016-01" db="EMBL/GenBank/DDBJ databases">
        <authorList>
            <person name="Regsiter A."/>
            <person name="william w."/>
        </authorList>
    </citation>
    <scope>NUCLEOTIDE SEQUENCE</scope>
    <source>
        <strain evidence="3">NCPPB 1641</strain>
    </source>
</reference>
<feature type="signal peptide" evidence="1">
    <location>
        <begin position="1"/>
        <end position="24"/>
    </location>
</feature>